<sequence length="50" mass="5682">MRRQLNARFEQLEAEGAPAARIAAELGITERAVRMRRAARRTDNGQGRLF</sequence>
<gene>
    <name evidence="1" type="ORF">STARVERO_04338</name>
</gene>
<keyword evidence="2" id="KW-1185">Reference proteome</keyword>
<dbReference type="AlphaFoldDB" id="A0A5S9R7G3"/>
<evidence type="ECO:0000313" key="1">
    <source>
        <dbReference type="EMBL" id="CAA0130523.1"/>
    </source>
</evidence>
<dbReference type="EMBL" id="CACSAS010000052">
    <property type="protein sequence ID" value="CAA0130523.1"/>
    <property type="molecule type" value="Genomic_DNA"/>
</dbReference>
<accession>A0A5S9R7G3</accession>
<reference evidence="1 2" key="1">
    <citation type="submission" date="2019-12" db="EMBL/GenBank/DDBJ databases">
        <authorList>
            <person name="Reyes-Prieto M."/>
        </authorList>
    </citation>
    <scope>NUCLEOTIDE SEQUENCE [LARGE SCALE GENOMIC DNA]</scope>
    <source>
        <strain evidence="1">HF14-78462</strain>
    </source>
</reference>
<protein>
    <submittedName>
        <fullName evidence="1">Uncharacterized protein</fullName>
    </submittedName>
</protein>
<name>A0A5S9R7G3_9HYPH</name>
<dbReference type="Proteomes" id="UP000433050">
    <property type="component" value="Unassembled WGS sequence"/>
</dbReference>
<organism evidence="1 2">
    <name type="scientific">Starkeya nomas</name>
    <dbReference type="NCBI Taxonomy" id="2666134"/>
    <lineage>
        <taxon>Bacteria</taxon>
        <taxon>Pseudomonadati</taxon>
        <taxon>Pseudomonadota</taxon>
        <taxon>Alphaproteobacteria</taxon>
        <taxon>Hyphomicrobiales</taxon>
        <taxon>Xanthobacteraceae</taxon>
        <taxon>Starkeya</taxon>
    </lineage>
</organism>
<evidence type="ECO:0000313" key="2">
    <source>
        <dbReference type="Proteomes" id="UP000433050"/>
    </source>
</evidence>
<proteinExistence type="predicted"/>